<evidence type="ECO:0000313" key="1">
    <source>
        <dbReference type="EMBL" id="KAK3762334.1"/>
    </source>
</evidence>
<name>A0AAE0Z3S4_9GAST</name>
<sequence>MQIRLQVTPSLVAELHPEDAGNTKSGRQSYIDMQLQVTNLYSADIAYLADAGYTKSGRQSYIEQLQIRPSLVDKDISRLEYR</sequence>
<protein>
    <submittedName>
        <fullName evidence="1">Uncharacterized protein</fullName>
    </submittedName>
</protein>
<comment type="caution">
    <text evidence="1">The sequence shown here is derived from an EMBL/GenBank/DDBJ whole genome shotgun (WGS) entry which is preliminary data.</text>
</comment>
<accession>A0AAE0Z3S4</accession>
<organism evidence="1 2">
    <name type="scientific">Elysia crispata</name>
    <name type="common">lettuce slug</name>
    <dbReference type="NCBI Taxonomy" id="231223"/>
    <lineage>
        <taxon>Eukaryota</taxon>
        <taxon>Metazoa</taxon>
        <taxon>Spiralia</taxon>
        <taxon>Lophotrochozoa</taxon>
        <taxon>Mollusca</taxon>
        <taxon>Gastropoda</taxon>
        <taxon>Heterobranchia</taxon>
        <taxon>Euthyneura</taxon>
        <taxon>Panpulmonata</taxon>
        <taxon>Sacoglossa</taxon>
        <taxon>Placobranchoidea</taxon>
        <taxon>Plakobranchidae</taxon>
        <taxon>Elysia</taxon>
    </lineage>
</organism>
<proteinExistence type="predicted"/>
<keyword evidence="2" id="KW-1185">Reference proteome</keyword>
<dbReference type="AlphaFoldDB" id="A0AAE0Z3S4"/>
<reference evidence="1" key="1">
    <citation type="journal article" date="2023" name="G3 (Bethesda)">
        <title>A reference genome for the long-term kleptoplast-retaining sea slug Elysia crispata morphotype clarki.</title>
        <authorList>
            <person name="Eastman K.E."/>
            <person name="Pendleton A.L."/>
            <person name="Shaikh M.A."/>
            <person name="Suttiyut T."/>
            <person name="Ogas R."/>
            <person name="Tomko P."/>
            <person name="Gavelis G."/>
            <person name="Widhalm J.R."/>
            <person name="Wisecaver J.H."/>
        </authorList>
    </citation>
    <scope>NUCLEOTIDE SEQUENCE</scope>
    <source>
        <strain evidence="1">ECLA1</strain>
    </source>
</reference>
<dbReference type="Proteomes" id="UP001283361">
    <property type="component" value="Unassembled WGS sequence"/>
</dbReference>
<gene>
    <name evidence="1" type="ORF">RRG08_060093</name>
</gene>
<dbReference type="EMBL" id="JAWDGP010004723">
    <property type="protein sequence ID" value="KAK3762334.1"/>
    <property type="molecule type" value="Genomic_DNA"/>
</dbReference>
<evidence type="ECO:0000313" key="2">
    <source>
        <dbReference type="Proteomes" id="UP001283361"/>
    </source>
</evidence>